<evidence type="ECO:0000256" key="1">
    <source>
        <dbReference type="SAM" id="MobiDB-lite"/>
    </source>
</evidence>
<accession>A0A935W462</accession>
<organism evidence="2 3">
    <name type="scientific">Candidatus Accumulibacter affinis</name>
    <dbReference type="NCBI Taxonomy" id="2954384"/>
    <lineage>
        <taxon>Bacteria</taxon>
        <taxon>Pseudomonadati</taxon>
        <taxon>Pseudomonadota</taxon>
        <taxon>Betaproteobacteria</taxon>
        <taxon>Candidatus Accumulibacter</taxon>
    </lineage>
</organism>
<dbReference type="EMBL" id="JADJOT010000009">
    <property type="protein sequence ID" value="MBK7955061.1"/>
    <property type="molecule type" value="Genomic_DNA"/>
</dbReference>
<gene>
    <name evidence="2" type="ORF">IPK02_14535</name>
</gene>
<name>A0A935W462_9PROT</name>
<feature type="region of interest" description="Disordered" evidence="1">
    <location>
        <begin position="50"/>
        <end position="85"/>
    </location>
</feature>
<reference evidence="2 3" key="1">
    <citation type="submission" date="2020-10" db="EMBL/GenBank/DDBJ databases">
        <title>Connecting structure to function with the recovery of over 1000 high-quality activated sludge metagenome-assembled genomes encoding full-length rRNA genes using long-read sequencing.</title>
        <authorList>
            <person name="Singleton C.M."/>
            <person name="Petriglieri F."/>
            <person name="Kristensen J.M."/>
            <person name="Kirkegaard R.H."/>
            <person name="Michaelsen T.Y."/>
            <person name="Andersen M.H."/>
            <person name="Karst S.M."/>
            <person name="Dueholm M.S."/>
            <person name="Nielsen P.H."/>
            <person name="Albertsen M."/>
        </authorList>
    </citation>
    <scope>NUCLEOTIDE SEQUENCE [LARGE SCALE GENOMIC DNA]</scope>
    <source>
        <strain evidence="2">Fred_18-Q3-R57-64_BAT3C.720</strain>
    </source>
</reference>
<feature type="compositionally biased region" description="Basic and acidic residues" evidence="1">
    <location>
        <begin position="50"/>
        <end position="70"/>
    </location>
</feature>
<proteinExistence type="predicted"/>
<protein>
    <submittedName>
        <fullName evidence="2">Uncharacterized protein</fullName>
    </submittedName>
</protein>
<dbReference type="Proteomes" id="UP000706151">
    <property type="component" value="Unassembled WGS sequence"/>
</dbReference>
<sequence>MKRRLLRVETQGDVPRIELIHDRLVGIVRDAKEARRGRERKLAEQAKLDEAQRLQREREGERLAQADDRSAGATVGEAVCASGSW</sequence>
<evidence type="ECO:0000313" key="2">
    <source>
        <dbReference type="EMBL" id="MBK7955061.1"/>
    </source>
</evidence>
<evidence type="ECO:0000313" key="3">
    <source>
        <dbReference type="Proteomes" id="UP000706151"/>
    </source>
</evidence>
<comment type="caution">
    <text evidence="2">The sequence shown here is derived from an EMBL/GenBank/DDBJ whole genome shotgun (WGS) entry which is preliminary data.</text>
</comment>
<dbReference type="AlphaFoldDB" id="A0A935W462"/>